<dbReference type="PROSITE" id="PS00392">
    <property type="entry name" value="DDC_GAD_HDC_YDC"/>
    <property type="match status" value="1"/>
</dbReference>
<dbReference type="InterPro" id="IPR021115">
    <property type="entry name" value="Pyridoxal-P_BS"/>
</dbReference>
<dbReference type="InterPro" id="IPR002129">
    <property type="entry name" value="PyrdxlP-dep_de-COase"/>
</dbReference>
<dbReference type="EMBL" id="LNQP01000012">
    <property type="protein sequence ID" value="KSU88982.1"/>
    <property type="molecule type" value="Genomic_DNA"/>
</dbReference>
<dbReference type="InterPro" id="IPR015422">
    <property type="entry name" value="PyrdxlP-dep_Trfase_small"/>
</dbReference>
<evidence type="ECO:0000256" key="3">
    <source>
        <dbReference type="ARBA" id="ARBA00022793"/>
    </source>
</evidence>
<protein>
    <submittedName>
        <fullName evidence="8">2,4-diaminobutyrate decarboxylase</fullName>
    </submittedName>
</protein>
<dbReference type="GO" id="GO:0005737">
    <property type="term" value="C:cytoplasm"/>
    <property type="evidence" value="ECO:0007669"/>
    <property type="project" value="TreeGrafter"/>
</dbReference>
<organism evidence="8 9">
    <name type="scientific">Priestia veravalensis</name>
    <dbReference type="NCBI Taxonomy" id="1414648"/>
    <lineage>
        <taxon>Bacteria</taxon>
        <taxon>Bacillati</taxon>
        <taxon>Bacillota</taxon>
        <taxon>Bacilli</taxon>
        <taxon>Bacillales</taxon>
        <taxon>Bacillaceae</taxon>
        <taxon>Priestia</taxon>
    </lineage>
</organism>
<dbReference type="RefSeq" id="WP_025908297.1">
    <property type="nucleotide sequence ID" value="NZ_KQ758632.1"/>
</dbReference>
<evidence type="ECO:0000313" key="8">
    <source>
        <dbReference type="EMBL" id="KSU88982.1"/>
    </source>
</evidence>
<keyword evidence="9" id="KW-1185">Reference proteome</keyword>
<reference evidence="8 9" key="1">
    <citation type="submission" date="2015-11" db="EMBL/GenBank/DDBJ databases">
        <title>Bacillus caseinolyticus sp nov.</title>
        <authorList>
            <person name="Dastager S.G."/>
            <person name="Mawlankar R."/>
        </authorList>
    </citation>
    <scope>NUCLEOTIDE SEQUENCE [LARGE SCALE GENOMIC DNA]</scope>
    <source>
        <strain evidence="8 9">SGD-V-76</strain>
    </source>
</reference>
<keyword evidence="5 7" id="KW-0456">Lyase</keyword>
<dbReference type="Proteomes" id="UP000053681">
    <property type="component" value="Unassembled WGS sequence"/>
</dbReference>
<dbReference type="Pfam" id="PF00282">
    <property type="entry name" value="Pyridoxal_deC"/>
    <property type="match status" value="1"/>
</dbReference>
<dbReference type="GO" id="GO:0030170">
    <property type="term" value="F:pyridoxal phosphate binding"/>
    <property type="evidence" value="ECO:0007669"/>
    <property type="project" value="InterPro"/>
</dbReference>
<dbReference type="GO" id="GO:0019752">
    <property type="term" value="P:carboxylic acid metabolic process"/>
    <property type="evidence" value="ECO:0007669"/>
    <property type="project" value="InterPro"/>
</dbReference>
<dbReference type="CDD" id="cd06450">
    <property type="entry name" value="DOPA_deC_like"/>
    <property type="match status" value="1"/>
</dbReference>
<feature type="modified residue" description="N6-(pyridoxal phosphate)lysine" evidence="6">
    <location>
        <position position="313"/>
    </location>
</feature>
<dbReference type="Gene3D" id="3.90.1150.10">
    <property type="entry name" value="Aspartate Aminotransferase, domain 1"/>
    <property type="match status" value="1"/>
</dbReference>
<sequence length="507" mass="58028">MEQDYQQWFLSKDNQSVRTYKQLMNQSIEMISNYYETIEKPYHHWELEDRFEHFNDEMTFKENGRAFAELKKSIEQLVLRHSLHISHTGAMAHLHCPPAIPALVAEVFITALNQSMDSWDQSPIATYIEDAVIKECVKQIGYEETASGVFTSGGTQSNYMGMLLARNDYCKRKLKANVQEEGLPPEANKLRIFCSEKAHFTVQQSAAQLGLGMNAVIPVKTNERYEMCMDDLCAKVELSKESGELPMAIVATIGTTDFGSIDSLHDIHQLAATYDMWIHADAAYGGGLLFSKANRHLVQELKLADSITIDFHKWFYQPISCGAFFVKAETAFQHIQLYADYLNPEEDEHLHLVNRSIQTTKRFDALKVWLTFQMMGTSAFGKLIDQTIQNARQLAGYLQENSMVKVMNEPMMNAVVFKYQCKRIAKSAENQKYIENKINTMIQQQLYEKGTYIIAKTKVNQEACLKVTMLNPMIELENLKQLIKEVIQLGNELEQKEEALRECATIS</sequence>
<evidence type="ECO:0000313" key="9">
    <source>
        <dbReference type="Proteomes" id="UP000053681"/>
    </source>
</evidence>
<evidence type="ECO:0000256" key="7">
    <source>
        <dbReference type="RuleBase" id="RU000382"/>
    </source>
</evidence>
<dbReference type="AlphaFoldDB" id="A0A0V8JPS2"/>
<dbReference type="InterPro" id="IPR015421">
    <property type="entry name" value="PyrdxlP-dep_Trfase_major"/>
</dbReference>
<dbReference type="PANTHER" id="PTHR45677">
    <property type="entry name" value="GLUTAMATE DECARBOXYLASE-RELATED"/>
    <property type="match status" value="1"/>
</dbReference>
<dbReference type="Gene3D" id="3.40.640.10">
    <property type="entry name" value="Type I PLP-dependent aspartate aminotransferase-like (Major domain)"/>
    <property type="match status" value="1"/>
</dbReference>
<keyword evidence="3" id="KW-0210">Decarboxylase</keyword>
<comment type="cofactor">
    <cofactor evidence="1 6 7">
        <name>pyridoxal 5'-phosphate</name>
        <dbReference type="ChEBI" id="CHEBI:597326"/>
    </cofactor>
</comment>
<proteinExistence type="inferred from homology"/>
<evidence type="ECO:0000256" key="6">
    <source>
        <dbReference type="PIRSR" id="PIRSR602129-50"/>
    </source>
</evidence>
<gene>
    <name evidence="8" type="ORF">AS180_04795</name>
</gene>
<keyword evidence="4 6" id="KW-0663">Pyridoxal phosphate</keyword>
<evidence type="ECO:0000256" key="1">
    <source>
        <dbReference type="ARBA" id="ARBA00001933"/>
    </source>
</evidence>
<dbReference type="PANTHER" id="PTHR45677:SF8">
    <property type="entry name" value="CYSTEINE SULFINIC ACID DECARBOXYLASE"/>
    <property type="match status" value="1"/>
</dbReference>
<dbReference type="GO" id="GO:0004058">
    <property type="term" value="F:aromatic-L-amino-acid decarboxylase activity"/>
    <property type="evidence" value="ECO:0007669"/>
    <property type="project" value="UniProtKB-ARBA"/>
</dbReference>
<dbReference type="SUPFAM" id="SSF53383">
    <property type="entry name" value="PLP-dependent transferases"/>
    <property type="match status" value="1"/>
</dbReference>
<evidence type="ECO:0000256" key="5">
    <source>
        <dbReference type="ARBA" id="ARBA00023239"/>
    </source>
</evidence>
<comment type="caution">
    <text evidence="8">The sequence shown here is derived from an EMBL/GenBank/DDBJ whole genome shotgun (WGS) entry which is preliminary data.</text>
</comment>
<evidence type="ECO:0000256" key="4">
    <source>
        <dbReference type="ARBA" id="ARBA00022898"/>
    </source>
</evidence>
<name>A0A0V8JPS2_9BACI</name>
<evidence type="ECO:0000256" key="2">
    <source>
        <dbReference type="ARBA" id="ARBA00009533"/>
    </source>
</evidence>
<accession>A0A0V8JPS2</accession>
<dbReference type="Gene3D" id="1.20.1650.10">
    <property type="entry name" value="PLP-dependent transferases"/>
    <property type="match status" value="1"/>
</dbReference>
<comment type="similarity">
    <text evidence="2 7">Belongs to the group II decarboxylase family.</text>
</comment>
<dbReference type="InterPro" id="IPR015424">
    <property type="entry name" value="PyrdxlP-dep_Trfase"/>
</dbReference>